<evidence type="ECO:0000256" key="1">
    <source>
        <dbReference type="SAM" id="MobiDB-lite"/>
    </source>
</evidence>
<evidence type="ECO:0000313" key="3">
    <source>
        <dbReference type="Proteomes" id="UP000777438"/>
    </source>
</evidence>
<comment type="caution">
    <text evidence="2">The sequence shown here is derived from an EMBL/GenBank/DDBJ whole genome shotgun (WGS) entry which is preliminary data.</text>
</comment>
<organism evidence="2 3">
    <name type="scientific">Thelonectria olida</name>
    <dbReference type="NCBI Taxonomy" id="1576542"/>
    <lineage>
        <taxon>Eukaryota</taxon>
        <taxon>Fungi</taxon>
        <taxon>Dikarya</taxon>
        <taxon>Ascomycota</taxon>
        <taxon>Pezizomycotina</taxon>
        <taxon>Sordariomycetes</taxon>
        <taxon>Hypocreomycetidae</taxon>
        <taxon>Hypocreales</taxon>
        <taxon>Nectriaceae</taxon>
        <taxon>Thelonectria</taxon>
    </lineage>
</organism>
<proteinExistence type="predicted"/>
<sequence>MVPEWERINAPSLPLLHVAWVRRDRVVARCIARQRGSEPKATASSHQTIGPGKGDGGPGQDRRIGFLWAGGTRSAYIRNEGSDDGVCFACSGLLVRTDGAMGTRERGNMSRSSVRQTVRRVRARFDDGNVVHGSSSLAVERNQLKPKPMEQGFTRSFLSWGKECYVCLVESIRRSHSTPTPGSSVYRTRRIFKVRNKESSQRNDASRKVLRL</sequence>
<dbReference type="AlphaFoldDB" id="A0A9P8W4X7"/>
<protein>
    <submittedName>
        <fullName evidence="2">Uncharacterized protein</fullName>
    </submittedName>
</protein>
<gene>
    <name evidence="2" type="ORF">B0T10DRAFT_317846</name>
</gene>
<evidence type="ECO:0000313" key="2">
    <source>
        <dbReference type="EMBL" id="KAH6890402.1"/>
    </source>
</evidence>
<keyword evidence="3" id="KW-1185">Reference proteome</keyword>
<feature type="region of interest" description="Disordered" evidence="1">
    <location>
        <begin position="34"/>
        <end position="62"/>
    </location>
</feature>
<accession>A0A9P8W4X7</accession>
<name>A0A9P8W4X7_9HYPO</name>
<reference evidence="2 3" key="1">
    <citation type="journal article" date="2021" name="Nat. Commun.">
        <title>Genetic determinants of endophytism in the Arabidopsis root mycobiome.</title>
        <authorList>
            <person name="Mesny F."/>
            <person name="Miyauchi S."/>
            <person name="Thiergart T."/>
            <person name="Pickel B."/>
            <person name="Atanasova L."/>
            <person name="Karlsson M."/>
            <person name="Huettel B."/>
            <person name="Barry K.W."/>
            <person name="Haridas S."/>
            <person name="Chen C."/>
            <person name="Bauer D."/>
            <person name="Andreopoulos W."/>
            <person name="Pangilinan J."/>
            <person name="LaButti K."/>
            <person name="Riley R."/>
            <person name="Lipzen A."/>
            <person name="Clum A."/>
            <person name="Drula E."/>
            <person name="Henrissat B."/>
            <person name="Kohler A."/>
            <person name="Grigoriev I.V."/>
            <person name="Martin F.M."/>
            <person name="Hacquard S."/>
        </authorList>
    </citation>
    <scope>NUCLEOTIDE SEQUENCE [LARGE SCALE GENOMIC DNA]</scope>
    <source>
        <strain evidence="2 3">MPI-CAGE-CH-0241</strain>
    </source>
</reference>
<dbReference type="Proteomes" id="UP000777438">
    <property type="component" value="Unassembled WGS sequence"/>
</dbReference>
<dbReference type="EMBL" id="JAGPYM010000009">
    <property type="protein sequence ID" value="KAH6890402.1"/>
    <property type="molecule type" value="Genomic_DNA"/>
</dbReference>